<dbReference type="AlphaFoldDB" id="A0A5B8RD63"/>
<reference evidence="2" key="1">
    <citation type="submission" date="2019-06" db="EMBL/GenBank/DDBJ databases">
        <authorList>
            <person name="Murdoch R.W."/>
            <person name="Fathepure B."/>
        </authorList>
    </citation>
    <scope>NUCLEOTIDE SEQUENCE</scope>
</reference>
<proteinExistence type="predicted"/>
<accession>A0A5B8RD63</accession>
<name>A0A5B8RD63_9ZZZZ</name>
<gene>
    <name evidence="2" type="ORF">KBTEX_03322</name>
</gene>
<keyword evidence="1" id="KW-0812">Transmembrane</keyword>
<keyword evidence="1" id="KW-1133">Transmembrane helix</keyword>
<evidence type="ECO:0000256" key="1">
    <source>
        <dbReference type="SAM" id="Phobius"/>
    </source>
</evidence>
<feature type="transmembrane region" description="Helical" evidence="1">
    <location>
        <begin position="120"/>
        <end position="144"/>
    </location>
</feature>
<protein>
    <recommendedName>
        <fullName evidence="3">DUF2189 domain-containing protein</fullName>
    </recommendedName>
</protein>
<dbReference type="EMBL" id="MN079190">
    <property type="protein sequence ID" value="QEA06979.1"/>
    <property type="molecule type" value="Genomic_DNA"/>
</dbReference>
<dbReference type="Pfam" id="PF09955">
    <property type="entry name" value="DUF2189"/>
    <property type="match status" value="1"/>
</dbReference>
<feature type="transmembrane region" description="Helical" evidence="1">
    <location>
        <begin position="156"/>
        <end position="179"/>
    </location>
</feature>
<feature type="transmembrane region" description="Helical" evidence="1">
    <location>
        <begin position="46"/>
        <end position="65"/>
    </location>
</feature>
<evidence type="ECO:0008006" key="3">
    <source>
        <dbReference type="Google" id="ProtNLM"/>
    </source>
</evidence>
<dbReference type="InterPro" id="IPR018692">
    <property type="entry name" value="DUF2189"/>
</dbReference>
<feature type="transmembrane region" description="Helical" evidence="1">
    <location>
        <begin position="210"/>
        <end position="243"/>
    </location>
</feature>
<sequence>MDEHTDNDTGTTEDWIPEPHRLAATAPLTWVCLGWRDFRAAPFESLTFGLIVTLIGVIIAAGSWISGNLLILYVTAGGFLLVGPLIAFALYATSRALEQGRPPSVRTCLRSMRANLSNHVIFALVLLVLFLLWARAAAMVHVFFPAMAEPGWRSWVPFLGIGSAVGAVFAALAFAGSAFSLPMMMDRGTDVISAVITSFRAVLSNRATMAVWAALIVAGTVIGFATAFVGLAVTVPVLGYATWHGYRATLP</sequence>
<evidence type="ECO:0000313" key="2">
    <source>
        <dbReference type="EMBL" id="QEA06979.1"/>
    </source>
</evidence>
<feature type="transmembrane region" description="Helical" evidence="1">
    <location>
        <begin position="71"/>
        <end position="92"/>
    </location>
</feature>
<keyword evidence="1" id="KW-0472">Membrane</keyword>
<organism evidence="2">
    <name type="scientific">uncultured organism</name>
    <dbReference type="NCBI Taxonomy" id="155900"/>
    <lineage>
        <taxon>unclassified sequences</taxon>
        <taxon>environmental samples</taxon>
    </lineage>
</organism>